<feature type="compositionally biased region" description="Low complexity" evidence="3">
    <location>
        <begin position="301"/>
        <end position="340"/>
    </location>
</feature>
<sequence length="465" mass="50660">MFREWVYDCIADFEQTWNMIGLEEDQEKVVKLWNSFRSEIQREMYRKDLDPEISSWDDVVKVAELAERLHNIDTDGKPSGSMELQPRQTSDTQNSGHSGPSNSYNRGRGGRTDSKQPDDAMHTSSVDMSNENAKRSSEKKISAQRRNEMLAKGLCFICEEQGHLARNCPKVTTMNSTRKGKPPGFATHAVNIPDPDSALLESTEILDTLPLGAINFGFEQTARSVIPDEFCERKTRGKSRGEVEEGGEPLDNFESNFFDFSDEQASSGHFNNDRCASGMNLGPNTGQPHPKNDDSGGGAATTGAAPRAKSGRAVSSAARRVAHAQRAGAGAQRPQAPRRAQGGGARFREGRAREAVGVGEGSAYIRIYASSAVEADVLTYAGWGAAYRPTGIFFDETLGGTSALLTLYTSYASYARTCDPVVPRRSSVRHARARTRGGRDVSVPHSRGLGRRQAQVMTSKAGEAA</sequence>
<evidence type="ECO:0000259" key="4">
    <source>
        <dbReference type="PROSITE" id="PS50158"/>
    </source>
</evidence>
<accession>A0AAD6YET7</accession>
<feature type="compositionally biased region" description="Basic and acidic residues" evidence="3">
    <location>
        <begin position="110"/>
        <end position="121"/>
    </location>
</feature>
<evidence type="ECO:0000313" key="6">
    <source>
        <dbReference type="Proteomes" id="UP001219525"/>
    </source>
</evidence>
<protein>
    <recommendedName>
        <fullName evidence="4">CCHC-type domain-containing protein</fullName>
    </recommendedName>
</protein>
<dbReference type="GO" id="GO:0008270">
    <property type="term" value="F:zinc ion binding"/>
    <property type="evidence" value="ECO:0007669"/>
    <property type="project" value="UniProtKB-KW"/>
</dbReference>
<evidence type="ECO:0000313" key="5">
    <source>
        <dbReference type="EMBL" id="KAJ7215835.1"/>
    </source>
</evidence>
<feature type="compositionally biased region" description="Basic residues" evidence="3">
    <location>
        <begin position="426"/>
        <end position="436"/>
    </location>
</feature>
<dbReference type="Gene3D" id="4.10.60.10">
    <property type="entry name" value="Zinc finger, CCHC-type"/>
    <property type="match status" value="1"/>
</dbReference>
<keyword evidence="2" id="KW-0862">Zinc</keyword>
<name>A0AAD6YET7_9AGAR</name>
<keyword evidence="6" id="KW-1185">Reference proteome</keyword>
<feature type="region of interest" description="Disordered" evidence="3">
    <location>
        <begin position="71"/>
        <end position="143"/>
    </location>
</feature>
<evidence type="ECO:0000256" key="2">
    <source>
        <dbReference type="PROSITE-ProRule" id="PRU00047"/>
    </source>
</evidence>
<gene>
    <name evidence="5" type="ORF">GGX14DRAFT_606754</name>
</gene>
<feature type="domain" description="CCHC-type" evidence="4">
    <location>
        <begin position="155"/>
        <end position="170"/>
    </location>
</feature>
<dbReference type="SUPFAM" id="SSF57756">
    <property type="entry name" value="Retrovirus zinc finger-like domains"/>
    <property type="match status" value="1"/>
</dbReference>
<keyword evidence="2" id="KW-0479">Metal-binding</keyword>
<evidence type="ECO:0000256" key="3">
    <source>
        <dbReference type="SAM" id="MobiDB-lite"/>
    </source>
</evidence>
<keyword evidence="2" id="KW-0863">Zinc-finger</keyword>
<organism evidence="5 6">
    <name type="scientific">Mycena pura</name>
    <dbReference type="NCBI Taxonomy" id="153505"/>
    <lineage>
        <taxon>Eukaryota</taxon>
        <taxon>Fungi</taxon>
        <taxon>Dikarya</taxon>
        <taxon>Basidiomycota</taxon>
        <taxon>Agaricomycotina</taxon>
        <taxon>Agaricomycetes</taxon>
        <taxon>Agaricomycetidae</taxon>
        <taxon>Agaricales</taxon>
        <taxon>Marasmiineae</taxon>
        <taxon>Mycenaceae</taxon>
        <taxon>Mycena</taxon>
    </lineage>
</organism>
<feature type="compositionally biased region" description="Polar residues" evidence="3">
    <location>
        <begin position="86"/>
        <end position="105"/>
    </location>
</feature>
<feature type="region of interest" description="Disordered" evidence="3">
    <location>
        <begin position="425"/>
        <end position="465"/>
    </location>
</feature>
<feature type="compositionally biased region" description="Basic and acidic residues" evidence="3">
    <location>
        <begin position="234"/>
        <end position="243"/>
    </location>
</feature>
<dbReference type="GO" id="GO:0006397">
    <property type="term" value="P:mRNA processing"/>
    <property type="evidence" value="ECO:0007669"/>
    <property type="project" value="UniProtKB-KW"/>
</dbReference>
<proteinExistence type="predicted"/>
<feature type="compositionally biased region" description="Polar residues" evidence="3">
    <location>
        <begin position="122"/>
        <end position="131"/>
    </location>
</feature>
<dbReference type="GO" id="GO:0003676">
    <property type="term" value="F:nucleic acid binding"/>
    <property type="evidence" value="ECO:0007669"/>
    <property type="project" value="InterPro"/>
</dbReference>
<dbReference type="Proteomes" id="UP001219525">
    <property type="component" value="Unassembled WGS sequence"/>
</dbReference>
<dbReference type="InterPro" id="IPR036875">
    <property type="entry name" value="Znf_CCHC_sf"/>
</dbReference>
<comment type="caution">
    <text evidence="5">The sequence shown here is derived from an EMBL/GenBank/DDBJ whole genome shotgun (WGS) entry which is preliminary data.</text>
</comment>
<dbReference type="Pfam" id="PF00098">
    <property type="entry name" value="zf-CCHC"/>
    <property type="match status" value="1"/>
</dbReference>
<evidence type="ECO:0000256" key="1">
    <source>
        <dbReference type="ARBA" id="ARBA00022664"/>
    </source>
</evidence>
<dbReference type="PROSITE" id="PS50158">
    <property type="entry name" value="ZF_CCHC"/>
    <property type="match status" value="1"/>
</dbReference>
<feature type="region of interest" description="Disordered" evidence="3">
    <location>
        <begin position="234"/>
        <end position="347"/>
    </location>
</feature>
<dbReference type="InterPro" id="IPR001878">
    <property type="entry name" value="Znf_CCHC"/>
</dbReference>
<dbReference type="EMBL" id="JARJCW010000016">
    <property type="protein sequence ID" value="KAJ7215835.1"/>
    <property type="molecule type" value="Genomic_DNA"/>
</dbReference>
<dbReference type="SMART" id="SM00343">
    <property type="entry name" value="ZnF_C2HC"/>
    <property type="match status" value="1"/>
</dbReference>
<feature type="compositionally biased region" description="Basic and acidic residues" evidence="3">
    <location>
        <begin position="132"/>
        <end position="143"/>
    </location>
</feature>
<reference evidence="5" key="1">
    <citation type="submission" date="2023-03" db="EMBL/GenBank/DDBJ databases">
        <title>Massive genome expansion in bonnet fungi (Mycena s.s.) driven by repeated elements and novel gene families across ecological guilds.</title>
        <authorList>
            <consortium name="Lawrence Berkeley National Laboratory"/>
            <person name="Harder C.B."/>
            <person name="Miyauchi S."/>
            <person name="Viragh M."/>
            <person name="Kuo A."/>
            <person name="Thoen E."/>
            <person name="Andreopoulos B."/>
            <person name="Lu D."/>
            <person name="Skrede I."/>
            <person name="Drula E."/>
            <person name="Henrissat B."/>
            <person name="Morin E."/>
            <person name="Kohler A."/>
            <person name="Barry K."/>
            <person name="LaButti K."/>
            <person name="Morin E."/>
            <person name="Salamov A."/>
            <person name="Lipzen A."/>
            <person name="Mereny Z."/>
            <person name="Hegedus B."/>
            <person name="Baldrian P."/>
            <person name="Stursova M."/>
            <person name="Weitz H."/>
            <person name="Taylor A."/>
            <person name="Grigoriev I.V."/>
            <person name="Nagy L.G."/>
            <person name="Martin F."/>
            <person name="Kauserud H."/>
        </authorList>
    </citation>
    <scope>NUCLEOTIDE SEQUENCE</scope>
    <source>
        <strain evidence="5">9144</strain>
    </source>
</reference>
<dbReference type="AlphaFoldDB" id="A0AAD6YET7"/>
<keyword evidence="1" id="KW-0507">mRNA processing</keyword>